<comment type="caution">
    <text evidence="1">The sequence shown here is derived from an EMBL/GenBank/DDBJ whole genome shotgun (WGS) entry which is preliminary data.</text>
</comment>
<keyword evidence="2" id="KW-1185">Reference proteome</keyword>
<dbReference type="Proteomes" id="UP000004291">
    <property type="component" value="Chromosome"/>
</dbReference>
<evidence type="ECO:0000313" key="2">
    <source>
        <dbReference type="Proteomes" id="UP000004291"/>
    </source>
</evidence>
<reference evidence="1 2" key="1">
    <citation type="submission" date="2007-10" db="EMBL/GenBank/DDBJ databases">
        <authorList>
            <person name="Wagner-Dobler I."/>
            <person name="Ferriera S."/>
            <person name="Johnson J."/>
            <person name="Kravitz S."/>
            <person name="Beeson K."/>
            <person name="Sutton G."/>
            <person name="Rogers Y.-H."/>
            <person name="Friedman R."/>
            <person name="Frazier M."/>
            <person name="Venter J.C."/>
        </authorList>
    </citation>
    <scope>NUCLEOTIDE SEQUENCE [LARGE SCALE GENOMIC DNA]</scope>
    <source>
        <strain evidence="1 2">DFL-43</strain>
    </source>
</reference>
<dbReference type="OrthoDB" id="7628592at2"/>
<gene>
    <name evidence="1" type="ORF">HPDFL43_06862</name>
</gene>
<name>A9DCP8_HOEPD</name>
<dbReference type="RefSeq" id="WP_156970244.1">
    <property type="nucleotide sequence ID" value="NZ_CM002917.1"/>
</dbReference>
<sequence length="216" mass="23531">MSELRLSYPACMLAEKSKFTAEDVTLIENRIFAGGLDAPGAIATLLALEHCKAGKCPEWDAFFVQILSDHVIHTMHPLGALSEAKVEWLRRVLSRGGLISSRNELEVLVRVMEMAGPQSRMLTGFALSQVWHAIIDGEGALASHNRGLWTAMGMKQLSYINRVLTALGNTKPFSLRDAEALFDPAHNLVPDGQQTVWQEFVAAVAGPDLEPVAIAA</sequence>
<protein>
    <submittedName>
        <fullName evidence="1">Uncharacterized protein</fullName>
    </submittedName>
</protein>
<proteinExistence type="predicted"/>
<dbReference type="eggNOG" id="ENOG502ZB84">
    <property type="taxonomic scope" value="Bacteria"/>
</dbReference>
<reference evidence="1 2" key="2">
    <citation type="submission" date="2012-06" db="EMBL/GenBank/DDBJ databases">
        <authorList>
            <person name="Fiebig A."/>
        </authorList>
    </citation>
    <scope>NUCLEOTIDE SEQUENCE [LARGE SCALE GENOMIC DNA]</scope>
    <source>
        <strain evidence="1 2">DFL-43</strain>
    </source>
</reference>
<dbReference type="AlphaFoldDB" id="A9DCP8"/>
<accession>A9DCP8</accession>
<organism evidence="1 2">
    <name type="scientific">Hoeflea phototrophica (strain DSM 17068 / NCIMB 14078 / DFL-43)</name>
    <dbReference type="NCBI Taxonomy" id="411684"/>
    <lineage>
        <taxon>Bacteria</taxon>
        <taxon>Pseudomonadati</taxon>
        <taxon>Pseudomonadota</taxon>
        <taxon>Alphaproteobacteria</taxon>
        <taxon>Hyphomicrobiales</taxon>
        <taxon>Rhizobiaceae</taxon>
        <taxon>Hoeflea</taxon>
    </lineage>
</organism>
<dbReference type="HOGENOM" id="CLU_1184287_0_0_5"/>
<evidence type="ECO:0000313" key="1">
    <source>
        <dbReference type="EMBL" id="EDQ32181.2"/>
    </source>
</evidence>
<dbReference type="EMBL" id="ABIA03000002">
    <property type="protein sequence ID" value="EDQ32181.2"/>
    <property type="molecule type" value="Genomic_DNA"/>
</dbReference>